<evidence type="ECO:0000256" key="5">
    <source>
        <dbReference type="SAM" id="MobiDB-lite"/>
    </source>
</evidence>
<evidence type="ECO:0000256" key="3">
    <source>
        <dbReference type="ARBA" id="ARBA00023125"/>
    </source>
</evidence>
<evidence type="ECO:0000256" key="1">
    <source>
        <dbReference type="ARBA" id="ARBA00009437"/>
    </source>
</evidence>
<organism evidence="7 8">
    <name type="scientific">Leifsonia poae</name>
    <dbReference type="NCBI Taxonomy" id="110933"/>
    <lineage>
        <taxon>Bacteria</taxon>
        <taxon>Bacillati</taxon>
        <taxon>Actinomycetota</taxon>
        <taxon>Actinomycetes</taxon>
        <taxon>Micrococcales</taxon>
        <taxon>Microbacteriaceae</taxon>
        <taxon>Leifsonia</taxon>
    </lineage>
</organism>
<keyword evidence="8" id="KW-1185">Reference proteome</keyword>
<dbReference type="PANTHER" id="PTHR30346">
    <property type="entry name" value="TRANSCRIPTIONAL DUAL REGULATOR HCAR-RELATED"/>
    <property type="match status" value="1"/>
</dbReference>
<reference evidence="7" key="1">
    <citation type="journal article" date="2014" name="Int. J. Syst. Evol. Microbiol.">
        <title>Complete genome sequence of Corynebacterium casei LMG S-19264T (=DSM 44701T), isolated from a smear-ripened cheese.</title>
        <authorList>
            <consortium name="US DOE Joint Genome Institute (JGI-PGF)"/>
            <person name="Walter F."/>
            <person name="Albersmeier A."/>
            <person name="Kalinowski J."/>
            <person name="Ruckert C."/>
        </authorList>
    </citation>
    <scope>NUCLEOTIDE SEQUENCE</scope>
    <source>
        <strain evidence="7">VKM Ac-1401</strain>
    </source>
</reference>
<dbReference type="PANTHER" id="PTHR30346:SF0">
    <property type="entry name" value="HCA OPERON TRANSCRIPTIONAL ACTIVATOR HCAR"/>
    <property type="match status" value="1"/>
</dbReference>
<dbReference type="Proteomes" id="UP001142372">
    <property type="component" value="Unassembled WGS sequence"/>
</dbReference>
<proteinExistence type="inferred from homology"/>
<feature type="domain" description="LysR substrate-binding" evidence="6">
    <location>
        <begin position="47"/>
        <end position="142"/>
    </location>
</feature>
<dbReference type="Gene3D" id="3.40.190.10">
    <property type="entry name" value="Periplasmic binding protein-like II"/>
    <property type="match status" value="2"/>
</dbReference>
<sequence>MAAVAAFIVWDFFSALMTPRVSSGGAGTLTSMVSTFTIAFPLGVTVGKWTRVFEQRHPSVELRVVRMELADQHRMLVSGDADMAFVREPLDTDGLHLIPLYAEDIVVAMSHEHLLTLEKKLHRADLADQTVLDDDPSEGLFRTIAGGTGVAVLPQSVAKVFRRRDVVAMTLEDAEPSSVGLAWPREGQHPLVDEFIGIVRGRTAHSSRNPEVAATEAAQGKKGAKKAAKAAAQPKGGSKSGGTKGAAARGGKKPGSPRGQVTRRARRGGA</sequence>
<feature type="region of interest" description="Disordered" evidence="5">
    <location>
        <begin position="202"/>
        <end position="270"/>
    </location>
</feature>
<dbReference type="Pfam" id="PF03466">
    <property type="entry name" value="LysR_substrate"/>
    <property type="match status" value="1"/>
</dbReference>
<protein>
    <recommendedName>
        <fullName evidence="6">LysR substrate-binding domain-containing protein</fullName>
    </recommendedName>
</protein>
<feature type="compositionally biased region" description="Basic residues" evidence="5">
    <location>
        <begin position="261"/>
        <end position="270"/>
    </location>
</feature>
<evidence type="ECO:0000313" key="7">
    <source>
        <dbReference type="EMBL" id="GLJ77478.1"/>
    </source>
</evidence>
<dbReference type="EMBL" id="BSEN01000015">
    <property type="protein sequence ID" value="GLJ77478.1"/>
    <property type="molecule type" value="Genomic_DNA"/>
</dbReference>
<dbReference type="CDD" id="cd08414">
    <property type="entry name" value="PBP2_LTTR_aromatics_like"/>
    <property type="match status" value="1"/>
</dbReference>
<comment type="caution">
    <text evidence="7">The sequence shown here is derived from an EMBL/GenBank/DDBJ whole genome shotgun (WGS) entry which is preliminary data.</text>
</comment>
<name>A0A9W6HCC1_9MICO</name>
<dbReference type="GO" id="GO:0003700">
    <property type="term" value="F:DNA-binding transcription factor activity"/>
    <property type="evidence" value="ECO:0007669"/>
    <property type="project" value="TreeGrafter"/>
</dbReference>
<gene>
    <name evidence="7" type="ORF">GCM10017584_30520</name>
</gene>
<dbReference type="SUPFAM" id="SSF53850">
    <property type="entry name" value="Periplasmic binding protein-like II"/>
    <property type="match status" value="1"/>
</dbReference>
<feature type="compositionally biased region" description="Low complexity" evidence="5">
    <location>
        <begin position="245"/>
        <end position="257"/>
    </location>
</feature>
<accession>A0A9W6HCC1</accession>
<evidence type="ECO:0000256" key="4">
    <source>
        <dbReference type="ARBA" id="ARBA00023163"/>
    </source>
</evidence>
<evidence type="ECO:0000313" key="8">
    <source>
        <dbReference type="Proteomes" id="UP001142372"/>
    </source>
</evidence>
<evidence type="ECO:0000256" key="2">
    <source>
        <dbReference type="ARBA" id="ARBA00023015"/>
    </source>
</evidence>
<dbReference type="GO" id="GO:0003677">
    <property type="term" value="F:DNA binding"/>
    <property type="evidence" value="ECO:0007669"/>
    <property type="project" value="UniProtKB-KW"/>
</dbReference>
<evidence type="ECO:0000259" key="6">
    <source>
        <dbReference type="Pfam" id="PF03466"/>
    </source>
</evidence>
<dbReference type="Gene3D" id="3.40.190.290">
    <property type="match status" value="1"/>
</dbReference>
<dbReference type="AlphaFoldDB" id="A0A9W6HCC1"/>
<dbReference type="GO" id="GO:0032993">
    <property type="term" value="C:protein-DNA complex"/>
    <property type="evidence" value="ECO:0007669"/>
    <property type="project" value="TreeGrafter"/>
</dbReference>
<keyword evidence="2" id="KW-0805">Transcription regulation</keyword>
<comment type="similarity">
    <text evidence="1">Belongs to the LysR transcriptional regulatory family.</text>
</comment>
<dbReference type="InterPro" id="IPR005119">
    <property type="entry name" value="LysR_subst-bd"/>
</dbReference>
<keyword evidence="4" id="KW-0804">Transcription</keyword>
<keyword evidence="3" id="KW-0238">DNA-binding</keyword>
<reference evidence="7" key="2">
    <citation type="submission" date="2023-01" db="EMBL/GenBank/DDBJ databases">
        <authorList>
            <person name="Sun Q."/>
            <person name="Evtushenko L."/>
        </authorList>
    </citation>
    <scope>NUCLEOTIDE SEQUENCE</scope>
    <source>
        <strain evidence="7">VKM Ac-1401</strain>
    </source>
</reference>